<protein>
    <submittedName>
        <fullName evidence="1">Uncharacterized protein</fullName>
    </submittedName>
</protein>
<accession>A0AAD5S7K6</accession>
<dbReference type="Proteomes" id="UP001212841">
    <property type="component" value="Unassembled WGS sequence"/>
</dbReference>
<keyword evidence="2" id="KW-1185">Reference proteome</keyword>
<evidence type="ECO:0000313" key="1">
    <source>
        <dbReference type="EMBL" id="KAJ3048560.1"/>
    </source>
</evidence>
<dbReference type="EMBL" id="JADGJD010000772">
    <property type="protein sequence ID" value="KAJ3048560.1"/>
    <property type="molecule type" value="Genomic_DNA"/>
</dbReference>
<sequence>MFISPSKPSKPISYNEDFVFVNFKTTTVPWKTGQYKDARAHFQRLPHEVLVRIFEKYVLDIEYTISRLGTEYPDIKIIANREIAPVPRATTPVETAKTLRQQNKALKQERAAAQQTG</sequence>
<comment type="caution">
    <text evidence="1">The sequence shown here is derived from an EMBL/GenBank/DDBJ whole genome shotgun (WGS) entry which is preliminary data.</text>
</comment>
<dbReference type="AlphaFoldDB" id="A0AAD5S7K6"/>
<gene>
    <name evidence="1" type="ORF">HK097_010435</name>
</gene>
<evidence type="ECO:0000313" key="2">
    <source>
        <dbReference type="Proteomes" id="UP001212841"/>
    </source>
</evidence>
<proteinExistence type="predicted"/>
<name>A0AAD5S7K6_9FUNG</name>
<reference evidence="1" key="1">
    <citation type="submission" date="2020-05" db="EMBL/GenBank/DDBJ databases">
        <title>Phylogenomic resolution of chytrid fungi.</title>
        <authorList>
            <person name="Stajich J.E."/>
            <person name="Amses K."/>
            <person name="Simmons R."/>
            <person name="Seto K."/>
            <person name="Myers J."/>
            <person name="Bonds A."/>
            <person name="Quandt C.A."/>
            <person name="Barry K."/>
            <person name="Liu P."/>
            <person name="Grigoriev I."/>
            <person name="Longcore J.E."/>
            <person name="James T.Y."/>
        </authorList>
    </citation>
    <scope>NUCLEOTIDE SEQUENCE</scope>
    <source>
        <strain evidence="1">JEL0318</strain>
    </source>
</reference>
<organism evidence="1 2">
    <name type="scientific">Rhizophlyctis rosea</name>
    <dbReference type="NCBI Taxonomy" id="64517"/>
    <lineage>
        <taxon>Eukaryota</taxon>
        <taxon>Fungi</taxon>
        <taxon>Fungi incertae sedis</taxon>
        <taxon>Chytridiomycota</taxon>
        <taxon>Chytridiomycota incertae sedis</taxon>
        <taxon>Chytridiomycetes</taxon>
        <taxon>Rhizophlyctidales</taxon>
        <taxon>Rhizophlyctidaceae</taxon>
        <taxon>Rhizophlyctis</taxon>
    </lineage>
</organism>